<comment type="caution">
    <text evidence="11">The sequence shown here is derived from an EMBL/GenBank/DDBJ whole genome shotgun (WGS) entry which is preliminary data.</text>
</comment>
<dbReference type="SUPFAM" id="SSF161098">
    <property type="entry name" value="MetI-like"/>
    <property type="match status" value="1"/>
</dbReference>
<feature type="transmembrane region" description="Helical" evidence="9">
    <location>
        <begin position="130"/>
        <end position="151"/>
    </location>
</feature>
<feature type="transmembrane region" description="Helical" evidence="9">
    <location>
        <begin position="395"/>
        <end position="416"/>
    </location>
</feature>
<dbReference type="OrthoDB" id="9808531at2"/>
<keyword evidence="4" id="KW-1003">Cell membrane</keyword>
<dbReference type="InterPro" id="IPR035906">
    <property type="entry name" value="MetI-like_sf"/>
</dbReference>
<dbReference type="GO" id="GO:0043190">
    <property type="term" value="C:ATP-binding cassette (ABC) transporter complex"/>
    <property type="evidence" value="ECO:0007669"/>
    <property type="project" value="InterPro"/>
</dbReference>
<evidence type="ECO:0000256" key="3">
    <source>
        <dbReference type="ARBA" id="ARBA00022448"/>
    </source>
</evidence>
<keyword evidence="8 9" id="KW-0472">Membrane</keyword>
<evidence type="ECO:0000313" key="11">
    <source>
        <dbReference type="EMBL" id="PQV56262.1"/>
    </source>
</evidence>
<protein>
    <submittedName>
        <fullName evidence="11">General L-amino acid transport system permease protein</fullName>
    </submittedName>
</protein>
<keyword evidence="12" id="KW-1185">Reference proteome</keyword>
<keyword evidence="3 9" id="KW-0813">Transport</keyword>
<feature type="transmembrane region" description="Helical" evidence="9">
    <location>
        <begin position="294"/>
        <end position="319"/>
    </location>
</feature>
<keyword evidence="6" id="KW-0029">Amino-acid transport</keyword>
<feature type="domain" description="ABC transmembrane type-1" evidence="10">
    <location>
        <begin position="92"/>
        <end position="413"/>
    </location>
</feature>
<comment type="similarity">
    <text evidence="2">Belongs to the binding-protein-dependent transport system permease family. HisMQ subfamily.</text>
</comment>
<evidence type="ECO:0000256" key="6">
    <source>
        <dbReference type="ARBA" id="ARBA00022970"/>
    </source>
</evidence>
<dbReference type="PANTHER" id="PTHR30614:SF37">
    <property type="entry name" value="AMINO-ACID ABC TRANSPORTER PERMEASE PROTEIN YHDX-RELATED"/>
    <property type="match status" value="1"/>
</dbReference>
<evidence type="ECO:0000259" key="10">
    <source>
        <dbReference type="PROSITE" id="PS50928"/>
    </source>
</evidence>
<sequence length="425" mass="46943">MATFADTPKANFRLGMLIYDTRYRSVTIQIVVLFLFMAGAAWLLNNLFTNLAERGKDLSFSFLWYRAGYDINQTLIPYTNDDTHFRAMLVGLVNTLLVAFLGCVAATIIGVVVGVLRLSSNWLVARLMTIYVEIFRNVPVLLWILVTFAIFTEVTPQPRDFKVTDQMIAEGQEPAASMLLFDSVAITNRGTFIPKIVYSRSLGEIHLGFLPISIDTLLVLASIVFGVLVFRAIGNNATKVQEATGVRPVTWWKRLLALFGPLLIVLVALGFSLQRPTLGGFNFTGGVLVLNSFMALWIGLTLYTAAFIAEIVRAGILAISKGQTEAAYALGLRPGRTMNLVILPQALRVIIPPLISQYLNLTKNSSLAIAVSYMDLRGTLGGITLNQTGRELECMLLMMLIYLVLSLLISSGMNVYNNAVRLKER</sequence>
<evidence type="ECO:0000256" key="2">
    <source>
        <dbReference type="ARBA" id="ARBA00010072"/>
    </source>
</evidence>
<dbReference type="GO" id="GO:0022857">
    <property type="term" value="F:transmembrane transporter activity"/>
    <property type="evidence" value="ECO:0007669"/>
    <property type="project" value="InterPro"/>
</dbReference>
<dbReference type="AlphaFoldDB" id="A0A2S8S642"/>
<keyword evidence="5 9" id="KW-0812">Transmembrane</keyword>
<dbReference type="Proteomes" id="UP000238338">
    <property type="component" value="Unassembled WGS sequence"/>
</dbReference>
<evidence type="ECO:0000256" key="4">
    <source>
        <dbReference type="ARBA" id="ARBA00022475"/>
    </source>
</evidence>
<feature type="transmembrane region" description="Helical" evidence="9">
    <location>
        <begin position="96"/>
        <end position="118"/>
    </location>
</feature>
<reference evidence="11 12" key="1">
    <citation type="submission" date="2018-02" db="EMBL/GenBank/DDBJ databases">
        <title>Genomic Encyclopedia of Archaeal and Bacterial Type Strains, Phase II (KMG-II): from individual species to whole genera.</title>
        <authorList>
            <person name="Goeker M."/>
        </authorList>
    </citation>
    <scope>NUCLEOTIDE SEQUENCE [LARGE SCALE GENOMIC DNA]</scope>
    <source>
        <strain evidence="11 12">DSM 18921</strain>
    </source>
</reference>
<dbReference type="PANTHER" id="PTHR30614">
    <property type="entry name" value="MEMBRANE COMPONENT OF AMINO ACID ABC TRANSPORTER"/>
    <property type="match status" value="1"/>
</dbReference>
<evidence type="ECO:0000313" key="12">
    <source>
        <dbReference type="Proteomes" id="UP000238338"/>
    </source>
</evidence>
<feature type="transmembrane region" description="Helical" evidence="9">
    <location>
        <begin position="255"/>
        <end position="274"/>
    </location>
</feature>
<evidence type="ECO:0000256" key="9">
    <source>
        <dbReference type="RuleBase" id="RU363032"/>
    </source>
</evidence>
<evidence type="ECO:0000256" key="7">
    <source>
        <dbReference type="ARBA" id="ARBA00022989"/>
    </source>
</evidence>
<dbReference type="RefSeq" id="WP_105515119.1">
    <property type="nucleotide sequence ID" value="NZ_PVEP01000005.1"/>
</dbReference>
<dbReference type="InterPro" id="IPR043429">
    <property type="entry name" value="ArtM/GltK/GlnP/TcyL/YhdX-like"/>
</dbReference>
<gene>
    <name evidence="11" type="ORF">LX70_02527</name>
</gene>
<name>A0A2S8S642_9RHOB</name>
<dbReference type="Gene3D" id="1.10.3720.10">
    <property type="entry name" value="MetI-like"/>
    <property type="match status" value="2"/>
</dbReference>
<organism evidence="11 12">
    <name type="scientific">Albidovulum denitrificans</name>
    <dbReference type="NCBI Taxonomy" id="404881"/>
    <lineage>
        <taxon>Bacteria</taxon>
        <taxon>Pseudomonadati</taxon>
        <taxon>Pseudomonadota</taxon>
        <taxon>Alphaproteobacteria</taxon>
        <taxon>Rhodobacterales</taxon>
        <taxon>Paracoccaceae</taxon>
        <taxon>Albidovulum</taxon>
    </lineage>
</organism>
<feature type="transmembrane region" description="Helical" evidence="9">
    <location>
        <begin position="209"/>
        <end position="234"/>
    </location>
</feature>
<dbReference type="InterPro" id="IPR010065">
    <property type="entry name" value="AA_ABC_transptr_permease_3TM"/>
</dbReference>
<accession>A0A2S8S642</accession>
<dbReference type="GO" id="GO:0006865">
    <property type="term" value="P:amino acid transport"/>
    <property type="evidence" value="ECO:0007669"/>
    <property type="project" value="UniProtKB-KW"/>
</dbReference>
<keyword evidence="7 9" id="KW-1133">Transmembrane helix</keyword>
<evidence type="ECO:0000256" key="1">
    <source>
        <dbReference type="ARBA" id="ARBA00004429"/>
    </source>
</evidence>
<comment type="subcellular location">
    <subcellularLocation>
        <location evidence="1">Cell inner membrane</location>
        <topology evidence="1">Multi-pass membrane protein</topology>
    </subcellularLocation>
    <subcellularLocation>
        <location evidence="9">Cell membrane</location>
        <topology evidence="9">Multi-pass membrane protein</topology>
    </subcellularLocation>
</comment>
<dbReference type="PROSITE" id="PS50928">
    <property type="entry name" value="ABC_TM1"/>
    <property type="match status" value="1"/>
</dbReference>
<proteinExistence type="inferred from homology"/>
<dbReference type="Pfam" id="PF00528">
    <property type="entry name" value="BPD_transp_1"/>
    <property type="match status" value="1"/>
</dbReference>
<feature type="transmembrane region" description="Helical" evidence="9">
    <location>
        <begin position="26"/>
        <end position="44"/>
    </location>
</feature>
<evidence type="ECO:0000256" key="5">
    <source>
        <dbReference type="ARBA" id="ARBA00022692"/>
    </source>
</evidence>
<dbReference type="EMBL" id="PVEP01000005">
    <property type="protein sequence ID" value="PQV56262.1"/>
    <property type="molecule type" value="Genomic_DNA"/>
</dbReference>
<dbReference type="NCBIfam" id="TIGR01726">
    <property type="entry name" value="HEQRo_perm_3TM"/>
    <property type="match status" value="1"/>
</dbReference>
<evidence type="ECO:0000256" key="8">
    <source>
        <dbReference type="ARBA" id="ARBA00023136"/>
    </source>
</evidence>
<dbReference type="InterPro" id="IPR000515">
    <property type="entry name" value="MetI-like"/>
</dbReference>
<dbReference type="CDD" id="cd06261">
    <property type="entry name" value="TM_PBP2"/>
    <property type="match status" value="2"/>
</dbReference>